<dbReference type="Pfam" id="PF07992">
    <property type="entry name" value="Pyr_redox_2"/>
    <property type="match status" value="1"/>
</dbReference>
<dbReference type="PRINTS" id="PR00411">
    <property type="entry name" value="PNDRDTASEI"/>
</dbReference>
<dbReference type="Pfam" id="PF02852">
    <property type="entry name" value="Pyr_redox_dim"/>
    <property type="match status" value="1"/>
</dbReference>
<protein>
    <submittedName>
        <fullName evidence="9">NADPH-dependent 2,4-dienoyl-CoA reductase/sulfur reductase-like enzyme</fullName>
    </submittedName>
</protein>
<dbReference type="AlphaFoldDB" id="A0A2S6HLP5"/>
<reference evidence="9 10" key="1">
    <citation type="submission" date="2018-02" db="EMBL/GenBank/DDBJ databases">
        <title>Genomic Encyclopedia of Archaeal and Bacterial Type Strains, Phase II (KMG-II): from individual species to whole genera.</title>
        <authorList>
            <person name="Goeker M."/>
        </authorList>
    </citation>
    <scope>NUCLEOTIDE SEQUENCE [LARGE SCALE GENOMIC DNA]</scope>
    <source>
        <strain evidence="9 10">DSM 3808</strain>
    </source>
</reference>
<organism evidence="9 10">
    <name type="scientific">Lacrimispora xylanisolvens</name>
    <dbReference type="NCBI Taxonomy" id="384636"/>
    <lineage>
        <taxon>Bacteria</taxon>
        <taxon>Bacillati</taxon>
        <taxon>Bacillota</taxon>
        <taxon>Clostridia</taxon>
        <taxon>Lachnospirales</taxon>
        <taxon>Lachnospiraceae</taxon>
        <taxon>Lacrimispora</taxon>
    </lineage>
</organism>
<proteinExistence type="inferred from homology"/>
<evidence type="ECO:0000256" key="5">
    <source>
        <dbReference type="ARBA" id="ARBA00023002"/>
    </source>
</evidence>
<evidence type="ECO:0000256" key="2">
    <source>
        <dbReference type="ARBA" id="ARBA00009130"/>
    </source>
</evidence>
<dbReference type="PANTHER" id="PTHR43429">
    <property type="entry name" value="PYRIDINE NUCLEOTIDE-DISULFIDE OXIDOREDUCTASE DOMAIN-CONTAINING"/>
    <property type="match status" value="1"/>
</dbReference>
<dbReference type="RefSeq" id="WP_104439169.1">
    <property type="nucleotide sequence ID" value="NZ_PTJA01000015.1"/>
</dbReference>
<keyword evidence="10" id="KW-1185">Reference proteome</keyword>
<comment type="caution">
    <text evidence="9">The sequence shown here is derived from an EMBL/GenBank/DDBJ whole genome shotgun (WGS) entry which is preliminary data.</text>
</comment>
<evidence type="ECO:0000313" key="10">
    <source>
        <dbReference type="Proteomes" id="UP000237749"/>
    </source>
</evidence>
<dbReference type="EMBL" id="PTJA01000015">
    <property type="protein sequence ID" value="PPK78432.1"/>
    <property type="molecule type" value="Genomic_DNA"/>
</dbReference>
<comment type="similarity">
    <text evidence="2">Belongs to the class-III pyridine nucleotide-disulfide oxidoreductase family.</text>
</comment>
<dbReference type="InterPro" id="IPR036188">
    <property type="entry name" value="FAD/NAD-bd_sf"/>
</dbReference>
<sequence length="444" mass="48138">MKIIIIGGVAAGMSAASKIRRMNSDIQITVYEKGGFLSYGACGLPYYVGDFNGDYRKMIARSREAFDQMGIETYLKHEVTGVDAGKKRVMVRDLESGREFEDAYDKLMIAVGAEAVIPPFPGRELIGVHALKNMEDGIFLKEYSKMDKVRNVVIVGGGYIGVECAEAFLHIGKNVRMIETASRILASFDEEMTALAQEELLKQGVKLHVNEKVEAFEGDGLYVNRVITNKGSYDADLVIVAAGIRPCTEFLKDTGIERGKNGAIIVDREMKTSIPDIYAAGDCILVYHEVLNENSYLALGTVANKCGRIAGTNLAGGSEVFQGALGSAAVKVCGLELGRTGMSEADAKRLSVDYNTLLVTVNDHPAYYPDPTPITIKLIYEKGTRRILGAQTCGKKGAVLRADVFAVAIHCKMTTKELGMTDLIYAPPFAGVWDAIQIACNAAK</sequence>
<evidence type="ECO:0000256" key="6">
    <source>
        <dbReference type="ARBA" id="ARBA00023284"/>
    </source>
</evidence>
<dbReference type="SUPFAM" id="SSF51905">
    <property type="entry name" value="FAD/NAD(P)-binding domain"/>
    <property type="match status" value="1"/>
</dbReference>
<dbReference type="PANTHER" id="PTHR43429:SF1">
    <property type="entry name" value="NAD(P)H SULFUR OXIDOREDUCTASE (COA-DEPENDENT)"/>
    <property type="match status" value="1"/>
</dbReference>
<evidence type="ECO:0000256" key="3">
    <source>
        <dbReference type="ARBA" id="ARBA00022630"/>
    </source>
</evidence>
<evidence type="ECO:0000259" key="7">
    <source>
        <dbReference type="Pfam" id="PF02852"/>
    </source>
</evidence>
<keyword evidence="6" id="KW-0676">Redox-active center</keyword>
<dbReference type="InterPro" id="IPR050260">
    <property type="entry name" value="FAD-bd_OxRdtase"/>
</dbReference>
<keyword evidence="4" id="KW-0274">FAD</keyword>
<keyword evidence="3" id="KW-0285">Flavoprotein</keyword>
<dbReference type="OrthoDB" id="9792592at2"/>
<keyword evidence="5" id="KW-0560">Oxidoreductase</keyword>
<evidence type="ECO:0000256" key="1">
    <source>
        <dbReference type="ARBA" id="ARBA00001974"/>
    </source>
</evidence>
<dbReference type="GO" id="GO:0016491">
    <property type="term" value="F:oxidoreductase activity"/>
    <property type="evidence" value="ECO:0007669"/>
    <property type="project" value="UniProtKB-KW"/>
</dbReference>
<feature type="domain" description="Pyridine nucleotide-disulphide oxidoreductase dimerisation" evidence="7">
    <location>
        <begin position="328"/>
        <end position="431"/>
    </location>
</feature>
<accession>A0A2S6HLP5</accession>
<dbReference type="Gene3D" id="3.50.50.60">
    <property type="entry name" value="FAD/NAD(P)-binding domain"/>
    <property type="match status" value="2"/>
</dbReference>
<dbReference type="SUPFAM" id="SSF55424">
    <property type="entry name" value="FAD/NAD-linked reductases, dimerisation (C-terminal) domain"/>
    <property type="match status" value="1"/>
</dbReference>
<comment type="cofactor">
    <cofactor evidence="1">
        <name>FAD</name>
        <dbReference type="ChEBI" id="CHEBI:57692"/>
    </cofactor>
</comment>
<feature type="domain" description="FAD/NAD(P)-binding" evidence="8">
    <location>
        <begin position="1"/>
        <end position="288"/>
    </location>
</feature>
<dbReference type="Proteomes" id="UP000237749">
    <property type="component" value="Unassembled WGS sequence"/>
</dbReference>
<gene>
    <name evidence="9" type="ORF">BXY41_115106</name>
</gene>
<evidence type="ECO:0000256" key="4">
    <source>
        <dbReference type="ARBA" id="ARBA00022827"/>
    </source>
</evidence>
<evidence type="ECO:0000259" key="8">
    <source>
        <dbReference type="Pfam" id="PF07992"/>
    </source>
</evidence>
<evidence type="ECO:0000313" key="9">
    <source>
        <dbReference type="EMBL" id="PPK78432.1"/>
    </source>
</evidence>
<dbReference type="InterPro" id="IPR004099">
    <property type="entry name" value="Pyr_nucl-diS_OxRdtase_dimer"/>
</dbReference>
<name>A0A2S6HLP5_9FIRM</name>
<dbReference type="NCBIfam" id="NF007123">
    <property type="entry name" value="PRK09564.1"/>
    <property type="match status" value="1"/>
</dbReference>
<dbReference type="PRINTS" id="PR00368">
    <property type="entry name" value="FADPNR"/>
</dbReference>
<dbReference type="InterPro" id="IPR016156">
    <property type="entry name" value="FAD/NAD-linked_Rdtase_dimer_sf"/>
</dbReference>
<dbReference type="InterPro" id="IPR023753">
    <property type="entry name" value="FAD/NAD-binding_dom"/>
</dbReference>